<evidence type="ECO:0000256" key="12">
    <source>
        <dbReference type="ARBA" id="ARBA00038905"/>
    </source>
</evidence>
<dbReference type="InterPro" id="IPR047127">
    <property type="entry name" value="MutT-like"/>
</dbReference>
<dbReference type="InterPro" id="IPR000086">
    <property type="entry name" value="NUDIX_hydrolase_dom"/>
</dbReference>
<evidence type="ECO:0000256" key="3">
    <source>
        <dbReference type="ARBA" id="ARBA00022457"/>
    </source>
</evidence>
<keyword evidence="6" id="KW-0227">DNA damage</keyword>
<feature type="domain" description="Nudix hydrolase" evidence="17">
    <location>
        <begin position="4"/>
        <end position="130"/>
    </location>
</feature>
<dbReference type="CDD" id="cd03425">
    <property type="entry name" value="NUDIX_MutT_NudA_like"/>
    <property type="match status" value="1"/>
</dbReference>
<keyword evidence="3" id="KW-0515">Mutator protein</keyword>
<evidence type="ECO:0000256" key="10">
    <source>
        <dbReference type="ARBA" id="ARBA00035861"/>
    </source>
</evidence>
<dbReference type="GO" id="GO:0046872">
    <property type="term" value="F:metal ion binding"/>
    <property type="evidence" value="ECO:0007669"/>
    <property type="project" value="UniProtKB-KW"/>
</dbReference>
<name>A0A3B7M1M2_9GAMM</name>
<dbReference type="InterPro" id="IPR022998">
    <property type="entry name" value="ThiamineP_synth_TenI"/>
</dbReference>
<evidence type="ECO:0000256" key="11">
    <source>
        <dbReference type="ARBA" id="ARBA00036904"/>
    </source>
</evidence>
<keyword evidence="5" id="KW-0479">Metal-binding</keyword>
<evidence type="ECO:0000256" key="4">
    <source>
        <dbReference type="ARBA" id="ARBA00022705"/>
    </source>
</evidence>
<gene>
    <name evidence="18" type="ORF">CDG60_11955</name>
</gene>
<evidence type="ECO:0000256" key="9">
    <source>
        <dbReference type="ARBA" id="ARBA00023204"/>
    </source>
</evidence>
<dbReference type="InterPro" id="IPR015797">
    <property type="entry name" value="NUDIX_hydrolase-like_dom_sf"/>
</dbReference>
<evidence type="ECO:0000256" key="2">
    <source>
        <dbReference type="ARBA" id="ARBA00005582"/>
    </source>
</evidence>
<comment type="cofactor">
    <cofactor evidence="1">
        <name>Mg(2+)</name>
        <dbReference type="ChEBI" id="CHEBI:18420"/>
    </cofactor>
</comment>
<dbReference type="PANTHER" id="PTHR47707:SF1">
    <property type="entry name" value="NUDIX HYDROLASE FAMILY PROTEIN"/>
    <property type="match status" value="1"/>
</dbReference>
<comment type="catalytic activity">
    <reaction evidence="10">
        <text>8-oxo-dGTP + H2O = 8-oxo-dGMP + diphosphate + H(+)</text>
        <dbReference type="Rhea" id="RHEA:31575"/>
        <dbReference type="ChEBI" id="CHEBI:15377"/>
        <dbReference type="ChEBI" id="CHEBI:15378"/>
        <dbReference type="ChEBI" id="CHEBI:33019"/>
        <dbReference type="ChEBI" id="CHEBI:63224"/>
        <dbReference type="ChEBI" id="CHEBI:77896"/>
        <dbReference type="EC" id="3.6.1.55"/>
    </reaction>
</comment>
<dbReference type="GO" id="GO:0044716">
    <property type="term" value="F:8-oxo-GDP phosphatase activity"/>
    <property type="evidence" value="ECO:0007669"/>
    <property type="project" value="TreeGrafter"/>
</dbReference>
<evidence type="ECO:0000256" key="15">
    <source>
        <dbReference type="ARBA" id="ARBA00041979"/>
    </source>
</evidence>
<evidence type="ECO:0000256" key="8">
    <source>
        <dbReference type="ARBA" id="ARBA00022842"/>
    </source>
</evidence>
<evidence type="ECO:0000259" key="17">
    <source>
        <dbReference type="PROSITE" id="PS51462"/>
    </source>
</evidence>
<dbReference type="SUPFAM" id="SSF51391">
    <property type="entry name" value="Thiamin phosphate synthase"/>
    <property type="match status" value="1"/>
</dbReference>
<dbReference type="Gene3D" id="3.20.20.70">
    <property type="entry name" value="Aldolase class I"/>
    <property type="match status" value="1"/>
</dbReference>
<dbReference type="Proteomes" id="UP000263753">
    <property type="component" value="Chromosome"/>
</dbReference>
<dbReference type="Pfam" id="PF02581">
    <property type="entry name" value="TMP-TENI"/>
    <property type="match status" value="1"/>
</dbReference>
<evidence type="ECO:0000313" key="18">
    <source>
        <dbReference type="EMBL" id="AXY58471.1"/>
    </source>
</evidence>
<keyword evidence="7" id="KW-0378">Hydrolase</keyword>
<evidence type="ECO:0000256" key="7">
    <source>
        <dbReference type="ARBA" id="ARBA00022801"/>
    </source>
</evidence>
<dbReference type="GO" id="GO:0008413">
    <property type="term" value="F:8-oxo-7,8-dihydroguanosine triphosphate pyrophosphatase activity"/>
    <property type="evidence" value="ECO:0007669"/>
    <property type="project" value="TreeGrafter"/>
</dbReference>
<dbReference type="GO" id="GO:0006260">
    <property type="term" value="P:DNA replication"/>
    <property type="evidence" value="ECO:0007669"/>
    <property type="project" value="UniProtKB-KW"/>
</dbReference>
<evidence type="ECO:0000256" key="16">
    <source>
        <dbReference type="ARBA" id="ARBA00042798"/>
    </source>
</evidence>
<evidence type="ECO:0000256" key="6">
    <source>
        <dbReference type="ARBA" id="ARBA00022763"/>
    </source>
</evidence>
<comment type="catalytic activity">
    <reaction evidence="11">
        <text>8-oxo-GTP + H2O = 8-oxo-GMP + diphosphate + H(+)</text>
        <dbReference type="Rhea" id="RHEA:67616"/>
        <dbReference type="ChEBI" id="CHEBI:15377"/>
        <dbReference type="ChEBI" id="CHEBI:15378"/>
        <dbReference type="ChEBI" id="CHEBI:33019"/>
        <dbReference type="ChEBI" id="CHEBI:143553"/>
        <dbReference type="ChEBI" id="CHEBI:145694"/>
    </reaction>
</comment>
<dbReference type="GO" id="GO:0009228">
    <property type="term" value="P:thiamine biosynthetic process"/>
    <property type="evidence" value="ECO:0007669"/>
    <property type="project" value="UniProtKB-KW"/>
</dbReference>
<dbReference type="AlphaFoldDB" id="A0A3B7M1M2"/>
<evidence type="ECO:0000256" key="14">
    <source>
        <dbReference type="ARBA" id="ARBA00041592"/>
    </source>
</evidence>
<accession>A0A3B7M1M2</accession>
<comment type="similarity">
    <text evidence="2">Belongs to the Nudix hydrolase family.</text>
</comment>
<dbReference type="InterPro" id="IPR020084">
    <property type="entry name" value="NUDIX_hydrolase_CS"/>
</dbReference>
<dbReference type="PANTHER" id="PTHR47707">
    <property type="entry name" value="8-OXO-DGTP DIPHOSPHATASE"/>
    <property type="match status" value="1"/>
</dbReference>
<dbReference type="CDD" id="cd00564">
    <property type="entry name" value="TMP_TenI"/>
    <property type="match status" value="1"/>
</dbReference>
<dbReference type="GO" id="GO:0006281">
    <property type="term" value="P:DNA repair"/>
    <property type="evidence" value="ECO:0007669"/>
    <property type="project" value="UniProtKB-KW"/>
</dbReference>
<dbReference type="SUPFAM" id="SSF55811">
    <property type="entry name" value="Nudix"/>
    <property type="match status" value="1"/>
</dbReference>
<dbReference type="Pfam" id="PF14815">
    <property type="entry name" value="NUDIX_4"/>
    <property type="match status" value="1"/>
</dbReference>
<evidence type="ECO:0000313" key="19">
    <source>
        <dbReference type="Proteomes" id="UP000263753"/>
    </source>
</evidence>
<dbReference type="GO" id="GO:0044715">
    <property type="term" value="F:8-oxo-dGDP phosphatase activity"/>
    <property type="evidence" value="ECO:0007669"/>
    <property type="project" value="TreeGrafter"/>
</dbReference>
<dbReference type="PROSITE" id="PS00893">
    <property type="entry name" value="NUDIX_BOX"/>
    <property type="match status" value="1"/>
</dbReference>
<dbReference type="GO" id="GO:0035539">
    <property type="term" value="F:8-oxo-7,8-dihydrodeoxyguanosine triphosphate pyrophosphatase activity"/>
    <property type="evidence" value="ECO:0007669"/>
    <property type="project" value="UniProtKB-EC"/>
</dbReference>
<proteinExistence type="inferred from homology"/>
<dbReference type="InterPro" id="IPR029119">
    <property type="entry name" value="MutY_C"/>
</dbReference>
<protein>
    <recommendedName>
        <fullName evidence="13">8-oxo-dGTP diphosphatase</fullName>
        <ecNumber evidence="12">3.6.1.55</ecNumber>
    </recommendedName>
    <alternativeName>
        <fullName evidence="16">7,8-dihydro-8-oxoguanine-triphosphatase</fullName>
    </alternativeName>
    <alternativeName>
        <fullName evidence="15">Mutator protein MutT</fullName>
    </alternativeName>
    <alternativeName>
        <fullName evidence="14">dGTP pyrophosphohydrolase</fullName>
    </alternativeName>
</protein>
<keyword evidence="4" id="KW-0235">DNA replication</keyword>
<dbReference type="KEGG" id="achi:CDG60_11955"/>
<keyword evidence="8" id="KW-0460">Magnesium</keyword>
<sequence>MSKPNIHVAVAILLHRNKVLVGWRQAEQHQGNKYEFPGGKVEQGETPLEACRREVYEEVGVGISSWNDFDFIRHEYDDVIVNLHLFHAAVPDELLNEIQQPWTWYSREELTELNFPSANKSIVSRLAWKHQIRISEQLEVCQQLENDQLLYWRNDVTAESLKQLAELNIEELPKLIVNMELWKKLNTVQQQSISAVHLKQQQLMALKKGELKAGKRYIAACHDLISMKHAQYIGCDAVLLSPVCRTATHPDAVPLGWSLFKEYATQVDIPVFALGGISHNDLIQVQQSGGYGIAGISTFN</sequence>
<reference evidence="19" key="1">
    <citation type="submission" date="2018-09" db="EMBL/GenBank/DDBJ databases">
        <title>The complete genome of Acinetobacter sp. strain WCHAc010005.</title>
        <authorList>
            <person name="Hu Y."/>
            <person name="Long H."/>
            <person name="Feng Y."/>
            <person name="Zong Z."/>
        </authorList>
    </citation>
    <scope>NUCLEOTIDE SEQUENCE [LARGE SCALE GENOMIC DNA]</scope>
    <source>
        <strain evidence="19">WCHAc010005</strain>
    </source>
</reference>
<dbReference type="InterPro" id="IPR036206">
    <property type="entry name" value="ThiamineP_synth_sf"/>
</dbReference>
<keyword evidence="9" id="KW-0234">DNA repair</keyword>
<dbReference type="InterPro" id="IPR020476">
    <property type="entry name" value="Nudix_hydrolase"/>
</dbReference>
<dbReference type="InterPro" id="IPR013785">
    <property type="entry name" value="Aldolase_TIM"/>
</dbReference>
<dbReference type="PRINTS" id="PR00502">
    <property type="entry name" value="NUDIXFAMILY"/>
</dbReference>
<organism evidence="18 19">
    <name type="scientific">Acinetobacter chinensis</name>
    <dbReference type="NCBI Taxonomy" id="2004650"/>
    <lineage>
        <taxon>Bacteria</taxon>
        <taxon>Pseudomonadati</taxon>
        <taxon>Pseudomonadota</taxon>
        <taxon>Gammaproteobacteria</taxon>
        <taxon>Moraxellales</taxon>
        <taxon>Moraxellaceae</taxon>
        <taxon>Acinetobacter</taxon>
    </lineage>
</organism>
<dbReference type="EC" id="3.6.1.55" evidence="12"/>
<dbReference type="EMBL" id="CP032134">
    <property type="protein sequence ID" value="AXY58471.1"/>
    <property type="molecule type" value="Genomic_DNA"/>
</dbReference>
<evidence type="ECO:0000256" key="5">
    <source>
        <dbReference type="ARBA" id="ARBA00022723"/>
    </source>
</evidence>
<evidence type="ECO:0000256" key="13">
    <source>
        <dbReference type="ARBA" id="ARBA00040794"/>
    </source>
</evidence>
<dbReference type="Gene3D" id="3.90.79.10">
    <property type="entry name" value="Nucleoside Triphosphate Pyrophosphohydrolase"/>
    <property type="match status" value="1"/>
</dbReference>
<evidence type="ECO:0000256" key="1">
    <source>
        <dbReference type="ARBA" id="ARBA00001946"/>
    </source>
</evidence>
<dbReference type="PROSITE" id="PS51462">
    <property type="entry name" value="NUDIX"/>
    <property type="match status" value="1"/>
</dbReference>
<dbReference type="RefSeq" id="WP_087512565.1">
    <property type="nucleotide sequence ID" value="NZ_CP032134.1"/>
</dbReference>